<feature type="short sequence motif" description="DGA/G" evidence="4">
    <location>
        <begin position="177"/>
        <end position="179"/>
    </location>
</feature>
<comment type="caution">
    <text evidence="4">Lacks conserved residue(s) required for the propagation of feature annotation.</text>
</comment>
<feature type="active site" description="Proton acceptor" evidence="4">
    <location>
        <position position="177"/>
    </location>
</feature>
<evidence type="ECO:0000256" key="3">
    <source>
        <dbReference type="ARBA" id="ARBA00023098"/>
    </source>
</evidence>
<dbReference type="Gene3D" id="3.40.1090.10">
    <property type="entry name" value="Cytosolic phospholipase A2 catalytic domain"/>
    <property type="match status" value="1"/>
</dbReference>
<organism evidence="6">
    <name type="scientific">Barrevirus sp</name>
    <dbReference type="NCBI Taxonomy" id="2487763"/>
    <lineage>
        <taxon>Viruses</taxon>
        <taxon>Varidnaviria</taxon>
        <taxon>Bamfordvirae</taxon>
        <taxon>Nucleocytoviricota</taxon>
        <taxon>Megaviricetes</taxon>
        <taxon>Imitervirales</taxon>
        <taxon>Mimiviridae</taxon>
        <taxon>Klosneuvirinae</taxon>
    </lineage>
</organism>
<feature type="short sequence motif" description="GXSXG" evidence="4">
    <location>
        <begin position="49"/>
        <end position="53"/>
    </location>
</feature>
<dbReference type="InterPro" id="IPR016035">
    <property type="entry name" value="Acyl_Trfase/lysoPLipase"/>
</dbReference>
<dbReference type="PANTHER" id="PTHR14226">
    <property type="entry name" value="NEUROPATHY TARGET ESTERASE/SWISS CHEESE D.MELANOGASTER"/>
    <property type="match status" value="1"/>
</dbReference>
<dbReference type="InterPro" id="IPR002641">
    <property type="entry name" value="PNPLA_dom"/>
</dbReference>
<proteinExistence type="predicted"/>
<dbReference type="EMBL" id="MK072001">
    <property type="protein sequence ID" value="AYV76936.1"/>
    <property type="molecule type" value="Genomic_DNA"/>
</dbReference>
<feature type="active site" description="Nucleophile" evidence="4">
    <location>
        <position position="51"/>
    </location>
</feature>
<keyword evidence="2 4" id="KW-0442">Lipid degradation</keyword>
<dbReference type="GO" id="GO:0016042">
    <property type="term" value="P:lipid catabolic process"/>
    <property type="evidence" value="ECO:0007669"/>
    <property type="project" value="UniProtKB-UniRule"/>
</dbReference>
<reference evidence="6" key="1">
    <citation type="submission" date="2018-10" db="EMBL/GenBank/DDBJ databases">
        <title>Hidden diversity of soil giant viruses.</title>
        <authorList>
            <person name="Schulz F."/>
            <person name="Alteio L."/>
            <person name="Goudeau D."/>
            <person name="Ryan E.M."/>
            <person name="Malmstrom R.R."/>
            <person name="Blanchard J."/>
            <person name="Woyke T."/>
        </authorList>
    </citation>
    <scope>NUCLEOTIDE SEQUENCE</scope>
    <source>
        <strain evidence="6">BAV1</strain>
    </source>
</reference>
<accession>A0A3G4ZPX2</accession>
<gene>
    <name evidence="6" type="ORF">Barrevirus4_20</name>
</gene>
<dbReference type="Pfam" id="PF01734">
    <property type="entry name" value="Patatin"/>
    <property type="match status" value="1"/>
</dbReference>
<evidence type="ECO:0000256" key="2">
    <source>
        <dbReference type="ARBA" id="ARBA00022963"/>
    </source>
</evidence>
<sequence>MKLVFLSIIYLANACRILALSGGGAHAAFQAGVIKRLHEEGNRWTIITGISAGSFNAGLISLFKEEDQSLGIKLMESLWQNITSKNVYNYNWNPIYDQSILDSSPLNNTIYTMINQFGPIKRDIIIGSVSLNTGLMRLFNMTDFQEGAIRTTNIMLASSAIPSIFPPIFLDDEYYVDGGTFSNELIIAGINYCLDNGYPNDNITIDTIICSQPIENITNDIIKDSTIIGIAERTYDILSNALFNHELYGSCNKNKEIEYTYPMYIYKPVKEFNGSLFDFNHEDLIASFSEGYNVGAGPVKPTKYCLT</sequence>
<dbReference type="InterPro" id="IPR050301">
    <property type="entry name" value="NTE"/>
</dbReference>
<name>A0A3G4ZPX2_9VIRU</name>
<keyword evidence="1 4" id="KW-0378">Hydrolase</keyword>
<dbReference type="GO" id="GO:0016787">
    <property type="term" value="F:hydrolase activity"/>
    <property type="evidence" value="ECO:0007669"/>
    <property type="project" value="UniProtKB-UniRule"/>
</dbReference>
<keyword evidence="3 4" id="KW-0443">Lipid metabolism</keyword>
<dbReference type="SUPFAM" id="SSF52151">
    <property type="entry name" value="FabD/lysophospholipase-like"/>
    <property type="match status" value="1"/>
</dbReference>
<evidence type="ECO:0000256" key="1">
    <source>
        <dbReference type="ARBA" id="ARBA00022801"/>
    </source>
</evidence>
<protein>
    <submittedName>
        <fullName evidence="6">Patatin-like phospholipase family protein</fullName>
    </submittedName>
</protein>
<evidence type="ECO:0000313" key="6">
    <source>
        <dbReference type="EMBL" id="AYV76936.1"/>
    </source>
</evidence>
<feature type="domain" description="PNPLA" evidence="5">
    <location>
        <begin position="18"/>
        <end position="190"/>
    </location>
</feature>
<dbReference type="PANTHER" id="PTHR14226:SF57">
    <property type="entry name" value="BLR7027 PROTEIN"/>
    <property type="match status" value="1"/>
</dbReference>
<dbReference type="PROSITE" id="PS51635">
    <property type="entry name" value="PNPLA"/>
    <property type="match status" value="1"/>
</dbReference>
<evidence type="ECO:0000256" key="4">
    <source>
        <dbReference type="PROSITE-ProRule" id="PRU01161"/>
    </source>
</evidence>
<evidence type="ECO:0000259" key="5">
    <source>
        <dbReference type="PROSITE" id="PS51635"/>
    </source>
</evidence>